<gene>
    <name evidence="2" type="ORF">EHS13_32015</name>
</gene>
<evidence type="ECO:0000259" key="1">
    <source>
        <dbReference type="Pfam" id="PF01738"/>
    </source>
</evidence>
<proteinExistence type="predicted"/>
<dbReference type="AlphaFoldDB" id="A0A6B8RU97"/>
<feature type="domain" description="Dienelactone hydrolase" evidence="1">
    <location>
        <begin position="156"/>
        <end position="277"/>
    </location>
</feature>
<dbReference type="PANTHER" id="PTHR22946">
    <property type="entry name" value="DIENELACTONE HYDROLASE DOMAIN-CONTAINING PROTEIN-RELATED"/>
    <property type="match status" value="1"/>
</dbReference>
<organism evidence="2 3">
    <name type="scientific">Paenibacillus psychroresistens</name>
    <dbReference type="NCBI Taxonomy" id="1778678"/>
    <lineage>
        <taxon>Bacteria</taxon>
        <taxon>Bacillati</taxon>
        <taxon>Bacillota</taxon>
        <taxon>Bacilli</taxon>
        <taxon>Bacillales</taxon>
        <taxon>Paenibacillaceae</taxon>
        <taxon>Paenibacillus</taxon>
    </lineage>
</organism>
<dbReference type="EMBL" id="CP034235">
    <property type="protein sequence ID" value="QGQ99175.1"/>
    <property type="molecule type" value="Genomic_DNA"/>
</dbReference>
<dbReference type="Proteomes" id="UP000426246">
    <property type="component" value="Chromosome"/>
</dbReference>
<dbReference type="Gene3D" id="3.40.50.1820">
    <property type="entry name" value="alpha/beta hydrolase"/>
    <property type="match status" value="1"/>
</dbReference>
<protein>
    <recommendedName>
        <fullName evidence="1">Dienelactone hydrolase domain-containing protein</fullName>
    </recommendedName>
</protein>
<name>A0A6B8RU97_9BACL</name>
<dbReference type="InterPro" id="IPR029058">
    <property type="entry name" value="AB_hydrolase_fold"/>
</dbReference>
<dbReference type="SUPFAM" id="SSF53474">
    <property type="entry name" value="alpha/beta-Hydrolases"/>
    <property type="match status" value="1"/>
</dbReference>
<reference evidence="3" key="1">
    <citation type="submission" date="2018-11" db="EMBL/GenBank/DDBJ databases">
        <title>Complete genome sequence of Paenibacillus sp. ML311-T8.</title>
        <authorList>
            <person name="Nam Y.-D."/>
            <person name="Kang J."/>
            <person name="Chung W.-H."/>
            <person name="Park Y.S."/>
        </authorList>
    </citation>
    <scope>NUCLEOTIDE SEQUENCE [LARGE SCALE GENOMIC DNA]</scope>
    <source>
        <strain evidence="3">ML311-T8</strain>
    </source>
</reference>
<dbReference type="Pfam" id="PF01738">
    <property type="entry name" value="DLH"/>
    <property type="match status" value="1"/>
</dbReference>
<evidence type="ECO:0000313" key="3">
    <source>
        <dbReference type="Proteomes" id="UP000426246"/>
    </source>
</evidence>
<dbReference type="GO" id="GO:0016787">
    <property type="term" value="F:hydrolase activity"/>
    <property type="evidence" value="ECO:0007669"/>
    <property type="project" value="InterPro"/>
</dbReference>
<dbReference type="InterPro" id="IPR002925">
    <property type="entry name" value="Dienelactn_hydro"/>
</dbReference>
<evidence type="ECO:0000313" key="2">
    <source>
        <dbReference type="EMBL" id="QGQ99175.1"/>
    </source>
</evidence>
<dbReference type="InterPro" id="IPR050261">
    <property type="entry name" value="FrsA_esterase"/>
</dbReference>
<accession>A0A6B8RU97</accession>
<dbReference type="KEGG" id="ppsc:EHS13_32015"/>
<sequence length="388" mass="44615">MVVYSDKKEAIPNLVSIDYNLEIYYYSRGLADAMLEEEIRVKEPLESSEAYRVVHYRQLESWLNLELEAAESKRTRYFQPDYKDTQTYIRSLTSYRDKLLDTVGYPPLLLQSANMHVREEFIGEDPYCRMSRLFIPVADGMECYGIFMTPKQGVAPFPLMMVIHGGGGAPELVCNLEKTSNYAEAGKKFIQEGYAVFAPLLIFKTEIESEIPNRVHYILDQKAKLIGTSLVAIQLWKLQQGLSYLLTKPEIDKNKVGVAGLSYGGFYSLLLAAIEPRIGWCISSCYLNQREAVNRNRPDEFMDWNWQGALLLFSDVEIIGLICPKTCIIEVGCQDDLFLIDGARIVAEQASKHYERLQLEDQFHYIEFEGGHEFNLKQAIEIMRDEWK</sequence>
<keyword evidence="3" id="KW-1185">Reference proteome</keyword>